<gene>
    <name evidence="1" type="ORF">glysoja_043994</name>
</gene>
<evidence type="ECO:0000313" key="1">
    <source>
        <dbReference type="EMBL" id="KHN45744.1"/>
    </source>
</evidence>
<organism evidence="1">
    <name type="scientific">Glycine soja</name>
    <name type="common">Wild soybean</name>
    <dbReference type="NCBI Taxonomy" id="3848"/>
    <lineage>
        <taxon>Eukaryota</taxon>
        <taxon>Viridiplantae</taxon>
        <taxon>Streptophyta</taxon>
        <taxon>Embryophyta</taxon>
        <taxon>Tracheophyta</taxon>
        <taxon>Spermatophyta</taxon>
        <taxon>Magnoliopsida</taxon>
        <taxon>eudicotyledons</taxon>
        <taxon>Gunneridae</taxon>
        <taxon>Pentapetalae</taxon>
        <taxon>rosids</taxon>
        <taxon>fabids</taxon>
        <taxon>Fabales</taxon>
        <taxon>Fabaceae</taxon>
        <taxon>Papilionoideae</taxon>
        <taxon>50 kb inversion clade</taxon>
        <taxon>NPAAA clade</taxon>
        <taxon>indigoferoid/millettioid clade</taxon>
        <taxon>Phaseoleae</taxon>
        <taxon>Glycine</taxon>
        <taxon>Glycine subgen. Soja</taxon>
    </lineage>
</organism>
<proteinExistence type="predicted"/>
<protein>
    <recommendedName>
        <fullName evidence="2">Ubiquitin-like protease family profile domain-containing protein</fullName>
    </recommendedName>
</protein>
<accession>A0A0B2SMR6</accession>
<name>A0A0B2SMR6_GLYSO</name>
<dbReference type="Proteomes" id="UP000053555">
    <property type="component" value="Unassembled WGS sequence"/>
</dbReference>
<sequence length="68" mass="7744">MSRNDNLLGNILEPGTLATLCSVFKAMPDQPAPRWIKPKSHVQSKSYECGYYVMHWMWCIVTGGLKDE</sequence>
<dbReference type="EMBL" id="KN641863">
    <property type="protein sequence ID" value="KHN45744.1"/>
    <property type="molecule type" value="Genomic_DNA"/>
</dbReference>
<evidence type="ECO:0008006" key="2">
    <source>
        <dbReference type="Google" id="ProtNLM"/>
    </source>
</evidence>
<reference evidence="1" key="1">
    <citation type="submission" date="2014-07" db="EMBL/GenBank/DDBJ databases">
        <title>Identification of a novel salt tolerance gene in wild soybean by whole-genome sequencing.</title>
        <authorList>
            <person name="Lam H.-M."/>
            <person name="Qi X."/>
            <person name="Li M.-W."/>
            <person name="Liu X."/>
            <person name="Xie M."/>
            <person name="Ni M."/>
            <person name="Xu X."/>
        </authorList>
    </citation>
    <scope>NUCLEOTIDE SEQUENCE [LARGE SCALE GENOMIC DNA]</scope>
    <source>
        <tissue evidence="1">Root</tissue>
    </source>
</reference>
<dbReference type="SUPFAM" id="SSF54001">
    <property type="entry name" value="Cysteine proteinases"/>
    <property type="match status" value="1"/>
</dbReference>
<dbReference type="AlphaFoldDB" id="A0A0B2SMR6"/>
<dbReference type="InterPro" id="IPR038765">
    <property type="entry name" value="Papain-like_cys_pep_sf"/>
</dbReference>